<gene>
    <name evidence="8" type="ORF">ENI35_06000</name>
    <name evidence="7" type="ORF">ENJ03_03180</name>
    <name evidence="6" type="ORF">HS1_000582</name>
</gene>
<reference evidence="8" key="2">
    <citation type="journal article" date="2020" name="mSystems">
        <title>Genome- and Community-Level Interaction Insights into Carbon Utilization and Element Cycling Functions of Hydrothermarchaeota in Hydrothermal Sediment.</title>
        <authorList>
            <person name="Zhou Z."/>
            <person name="Liu Y."/>
            <person name="Xu W."/>
            <person name="Pan J."/>
            <person name="Luo Z.H."/>
            <person name="Li M."/>
        </authorList>
    </citation>
    <scope>NUCLEOTIDE SEQUENCE [LARGE SCALE GENOMIC DNA]</scope>
    <source>
        <strain evidence="8">HyVt-389</strain>
        <strain evidence="7">HyVt-45</strain>
    </source>
</reference>
<dbReference type="InterPro" id="IPR023572">
    <property type="entry name" value="Archease_dom"/>
</dbReference>
<reference evidence="6 9" key="1">
    <citation type="submission" date="2015-10" db="EMBL/GenBank/DDBJ databases">
        <title>Candidatus Desulfofervidus auxilii, a hydrogenotrophic sulfate-reducing bacterium involved in the thermophilic anaerobic oxidation of methane.</title>
        <authorList>
            <person name="Krukenberg V."/>
            <person name="Richter M."/>
            <person name="Wegener G."/>
        </authorList>
    </citation>
    <scope>NUCLEOTIDE SEQUENCE [LARGE SCALE GENOMIC DNA]</scope>
    <source>
        <strain evidence="6 9">HS1</strain>
    </source>
</reference>
<evidence type="ECO:0000313" key="7">
    <source>
        <dbReference type="EMBL" id="HEB74205.1"/>
    </source>
</evidence>
<dbReference type="Pfam" id="PF01951">
    <property type="entry name" value="Archease"/>
    <property type="match status" value="1"/>
</dbReference>
<dbReference type="PANTHER" id="PTHR12682:SF11">
    <property type="entry name" value="PROTEIN ARCHEASE"/>
    <property type="match status" value="1"/>
</dbReference>
<accession>A0A7C1VP96</accession>
<dbReference type="EMBL" id="DRIH01000211">
    <property type="protein sequence ID" value="HEC68342.1"/>
    <property type="molecule type" value="Genomic_DNA"/>
</dbReference>
<dbReference type="Gene3D" id="3.55.10.10">
    <property type="entry name" value="Archease domain"/>
    <property type="match status" value="1"/>
</dbReference>
<dbReference type="EMBL" id="DRKW01000185">
    <property type="protein sequence ID" value="HEB74205.1"/>
    <property type="molecule type" value="Genomic_DNA"/>
</dbReference>
<name>A0A7C1VP96_DESA2</name>
<dbReference type="EMBL" id="CP013015">
    <property type="protein sequence ID" value="AMM40388.1"/>
    <property type="molecule type" value="Genomic_DNA"/>
</dbReference>
<dbReference type="AlphaFoldDB" id="A0A7C1VP96"/>
<dbReference type="OrthoDB" id="164090at2"/>
<keyword evidence="3" id="KW-0479">Metal-binding</keyword>
<sequence>MKPYELIKHTADIGIKVYGEDKKSLFLNAAQAFFALITDPNTIVPKKEVNLEVEGDDLEDLFFNWLDELLFLFDTKGFVGREVSIEKIGQKTILAKIKGETFDPQRHPLNACIKAVTYHDFKVQKINNHFQAQVIFDI</sequence>
<keyword evidence="9" id="KW-1185">Reference proteome</keyword>
<dbReference type="InterPro" id="IPR002804">
    <property type="entry name" value="Archease"/>
</dbReference>
<proteinExistence type="inferred from homology"/>
<feature type="domain" description="Archease" evidence="5">
    <location>
        <begin position="4"/>
        <end position="138"/>
    </location>
</feature>
<evidence type="ECO:0000313" key="9">
    <source>
        <dbReference type="Proteomes" id="UP000070560"/>
    </source>
</evidence>
<dbReference type="SUPFAM" id="SSF69819">
    <property type="entry name" value="MTH1598-like"/>
    <property type="match status" value="1"/>
</dbReference>
<keyword evidence="4" id="KW-0106">Calcium</keyword>
<organism evidence="8">
    <name type="scientific">Desulfofervidus auxilii</name>
    <dbReference type="NCBI Taxonomy" id="1621989"/>
    <lineage>
        <taxon>Bacteria</taxon>
        <taxon>Pseudomonadati</taxon>
        <taxon>Thermodesulfobacteriota</taxon>
        <taxon>Candidatus Desulfofervidia</taxon>
        <taxon>Candidatus Desulfofervidales</taxon>
        <taxon>Candidatus Desulfofervidaceae</taxon>
        <taxon>Candidatus Desulfofervidus</taxon>
    </lineage>
</organism>
<dbReference type="Proteomes" id="UP000885738">
    <property type="component" value="Unassembled WGS sequence"/>
</dbReference>
<dbReference type="RefSeq" id="WP_066060748.1">
    <property type="nucleotide sequence ID" value="NZ_CP013015.1"/>
</dbReference>
<dbReference type="GO" id="GO:0008033">
    <property type="term" value="P:tRNA processing"/>
    <property type="evidence" value="ECO:0007669"/>
    <property type="project" value="UniProtKB-KW"/>
</dbReference>
<comment type="similarity">
    <text evidence="1">Belongs to the archease family.</text>
</comment>
<evidence type="ECO:0000256" key="2">
    <source>
        <dbReference type="ARBA" id="ARBA00022694"/>
    </source>
</evidence>
<keyword evidence="2" id="KW-0819">tRNA processing</keyword>
<evidence type="ECO:0000313" key="6">
    <source>
        <dbReference type="EMBL" id="AMM40388.1"/>
    </source>
</evidence>
<dbReference type="KEGG" id="daw:HS1_000582"/>
<evidence type="ECO:0000256" key="4">
    <source>
        <dbReference type="ARBA" id="ARBA00022837"/>
    </source>
</evidence>
<dbReference type="GO" id="GO:0046872">
    <property type="term" value="F:metal ion binding"/>
    <property type="evidence" value="ECO:0007669"/>
    <property type="project" value="UniProtKB-KW"/>
</dbReference>
<dbReference type="Proteomes" id="UP000070560">
    <property type="component" value="Chromosome"/>
</dbReference>
<evidence type="ECO:0000259" key="5">
    <source>
        <dbReference type="Pfam" id="PF01951"/>
    </source>
</evidence>
<protein>
    <submittedName>
        <fullName evidence="8">Archease</fullName>
    </submittedName>
</protein>
<evidence type="ECO:0000256" key="1">
    <source>
        <dbReference type="ARBA" id="ARBA00007963"/>
    </source>
</evidence>
<evidence type="ECO:0000256" key="3">
    <source>
        <dbReference type="ARBA" id="ARBA00022723"/>
    </source>
</evidence>
<dbReference type="InterPro" id="IPR036820">
    <property type="entry name" value="Archease_dom_sf"/>
</dbReference>
<dbReference type="Proteomes" id="UP000886268">
    <property type="component" value="Unassembled WGS sequence"/>
</dbReference>
<dbReference type="PANTHER" id="PTHR12682">
    <property type="entry name" value="ARCHEASE"/>
    <property type="match status" value="1"/>
</dbReference>
<evidence type="ECO:0000313" key="8">
    <source>
        <dbReference type="EMBL" id="HEC68342.1"/>
    </source>
</evidence>